<dbReference type="AlphaFoldDB" id="A0A0B2VPN1"/>
<feature type="region of interest" description="Disordered" evidence="3">
    <location>
        <begin position="1"/>
        <end position="29"/>
    </location>
</feature>
<keyword evidence="5" id="KW-1185">Reference proteome</keyword>
<comment type="caution">
    <text evidence="4">The sequence shown here is derived from an EMBL/GenBank/DDBJ whole genome shotgun (WGS) entry which is preliminary data.</text>
</comment>
<dbReference type="GO" id="GO:0006937">
    <property type="term" value="P:regulation of muscle contraction"/>
    <property type="evidence" value="ECO:0007669"/>
    <property type="project" value="InterPro"/>
</dbReference>
<evidence type="ECO:0000256" key="2">
    <source>
        <dbReference type="SAM" id="Coils"/>
    </source>
</evidence>
<dbReference type="GO" id="GO:0006936">
    <property type="term" value="P:muscle contraction"/>
    <property type="evidence" value="ECO:0007669"/>
    <property type="project" value="TreeGrafter"/>
</dbReference>
<dbReference type="Proteomes" id="UP000031036">
    <property type="component" value="Unassembled WGS sequence"/>
</dbReference>
<keyword evidence="2" id="KW-0175">Coiled coil</keyword>
<dbReference type="PANTHER" id="PTHR11521:SF1">
    <property type="entry name" value="TROPONIN T, SKELETAL MUSCLE"/>
    <property type="match status" value="1"/>
</dbReference>
<sequence>MQKRNGMPELMPPKRKQFDAGPELDSGVGGLNWPEEWKARVEAEMRKKDEIRKREQLLRASFLAPSGFRNFVIPSKIDRAGKFGNIVQAKQEMGMTREQQEEAKRSFLSSVQRSIAFEGLSHSQLCDKIRYFHQRVSKLEASKYDLEIRHERQEYDLKELNERQRQMARNKALKKTIDPLDALSDRYPPKVSIASKYDRQVDRRDFLQRRAIFENENALPCFPNVPPPPPLYRKVALTFDAKRYTEED</sequence>
<dbReference type="GO" id="GO:0005523">
    <property type="term" value="F:tropomyosin binding"/>
    <property type="evidence" value="ECO:0007669"/>
    <property type="project" value="TreeGrafter"/>
</dbReference>
<dbReference type="Pfam" id="PF00992">
    <property type="entry name" value="Troponin"/>
    <property type="match status" value="1"/>
</dbReference>
<gene>
    <name evidence="4" type="primary">mup-2</name>
    <name evidence="4" type="ORF">Tcan_10664</name>
</gene>
<dbReference type="SUPFAM" id="SSF90250">
    <property type="entry name" value="Troponin coil-coiled subunits"/>
    <property type="match status" value="1"/>
</dbReference>
<dbReference type="PANTHER" id="PTHR11521">
    <property type="entry name" value="TROPONIN T"/>
    <property type="match status" value="1"/>
</dbReference>
<dbReference type="STRING" id="6265.A0A0B2VPN1"/>
<dbReference type="GO" id="GO:0005861">
    <property type="term" value="C:troponin complex"/>
    <property type="evidence" value="ECO:0007669"/>
    <property type="project" value="InterPro"/>
</dbReference>
<dbReference type="InterPro" id="IPR001978">
    <property type="entry name" value="Troponin"/>
</dbReference>
<dbReference type="OrthoDB" id="330499at2759"/>
<protein>
    <submittedName>
        <fullName evidence="4">Troponin T</fullName>
    </submittedName>
</protein>
<evidence type="ECO:0000313" key="4">
    <source>
        <dbReference type="EMBL" id="KHN83543.1"/>
    </source>
</evidence>
<comment type="similarity">
    <text evidence="1">Belongs to the troponin T family.</text>
</comment>
<accession>A0A0B2VPN1</accession>
<dbReference type="InterPro" id="IPR038077">
    <property type="entry name" value="Troponin_sf"/>
</dbReference>
<name>A0A0B2VPN1_TOXCA</name>
<dbReference type="Gene3D" id="1.20.5.350">
    <property type="match status" value="1"/>
</dbReference>
<dbReference type="GO" id="GO:0045214">
    <property type="term" value="P:sarcomere organization"/>
    <property type="evidence" value="ECO:0007669"/>
    <property type="project" value="TreeGrafter"/>
</dbReference>
<evidence type="ECO:0000256" key="1">
    <source>
        <dbReference type="ARBA" id="ARBA00008330"/>
    </source>
</evidence>
<feature type="coiled-coil region" evidence="2">
    <location>
        <begin position="143"/>
        <end position="170"/>
    </location>
</feature>
<proteinExistence type="inferred from homology"/>
<organism evidence="4 5">
    <name type="scientific">Toxocara canis</name>
    <name type="common">Canine roundworm</name>
    <dbReference type="NCBI Taxonomy" id="6265"/>
    <lineage>
        <taxon>Eukaryota</taxon>
        <taxon>Metazoa</taxon>
        <taxon>Ecdysozoa</taxon>
        <taxon>Nematoda</taxon>
        <taxon>Chromadorea</taxon>
        <taxon>Rhabditida</taxon>
        <taxon>Spirurina</taxon>
        <taxon>Ascaridomorpha</taxon>
        <taxon>Ascaridoidea</taxon>
        <taxon>Toxocaridae</taxon>
        <taxon>Toxocara</taxon>
    </lineage>
</organism>
<dbReference type="EMBL" id="JPKZ01001180">
    <property type="protein sequence ID" value="KHN83543.1"/>
    <property type="molecule type" value="Genomic_DNA"/>
</dbReference>
<evidence type="ECO:0000313" key="5">
    <source>
        <dbReference type="Proteomes" id="UP000031036"/>
    </source>
</evidence>
<reference evidence="4 5" key="1">
    <citation type="submission" date="2014-11" db="EMBL/GenBank/DDBJ databases">
        <title>Genetic blueprint of the zoonotic pathogen Toxocara canis.</title>
        <authorList>
            <person name="Zhu X.-Q."/>
            <person name="Korhonen P.K."/>
            <person name="Cai H."/>
            <person name="Young N.D."/>
            <person name="Nejsum P."/>
            <person name="von Samson-Himmelstjerna G."/>
            <person name="Boag P.R."/>
            <person name="Tan P."/>
            <person name="Li Q."/>
            <person name="Min J."/>
            <person name="Yang Y."/>
            <person name="Wang X."/>
            <person name="Fang X."/>
            <person name="Hall R.S."/>
            <person name="Hofmann A."/>
            <person name="Sternberg P.W."/>
            <person name="Jex A.R."/>
            <person name="Gasser R.B."/>
        </authorList>
    </citation>
    <scope>NUCLEOTIDE SEQUENCE [LARGE SCALE GENOMIC DNA]</scope>
    <source>
        <strain evidence="4">PN_DK_2014</strain>
    </source>
</reference>
<dbReference type="InterPro" id="IPR027707">
    <property type="entry name" value="TNNT"/>
</dbReference>
<evidence type="ECO:0000256" key="3">
    <source>
        <dbReference type="SAM" id="MobiDB-lite"/>
    </source>
</evidence>